<protein>
    <recommendedName>
        <fullName evidence="3">PilZ domain-containing protein</fullName>
    </recommendedName>
</protein>
<keyword evidence="2" id="KW-1185">Reference proteome</keyword>
<dbReference type="Proteomes" id="UP000539075">
    <property type="component" value="Unassembled WGS sequence"/>
</dbReference>
<evidence type="ECO:0000313" key="1">
    <source>
        <dbReference type="EMBL" id="MBB5143022.1"/>
    </source>
</evidence>
<proteinExistence type="predicted"/>
<evidence type="ECO:0008006" key="3">
    <source>
        <dbReference type="Google" id="ProtNLM"/>
    </source>
</evidence>
<dbReference type="RefSeq" id="WP_183718398.1">
    <property type="nucleotide sequence ID" value="NZ_JACHGO010000003.1"/>
</dbReference>
<dbReference type="EMBL" id="JACHGO010000003">
    <property type="protein sequence ID" value="MBB5143022.1"/>
    <property type="molecule type" value="Genomic_DNA"/>
</dbReference>
<accession>A0A7W8C250</accession>
<dbReference type="AlphaFoldDB" id="A0A7W8C250"/>
<gene>
    <name evidence="1" type="ORF">HNQ38_001110</name>
</gene>
<sequence>MRRDKRIDWTNQYCRASGALRIAQTPEFRCDLTSLLHRHSHEADAETPVVNVSASGACVWMPEEPDIKSLSGEPDILFYMVPAASPSMDQPYVFLGKKMGFFRSELPNVLAVRMHFIYELNWEKDPSRLSWTEISGCGSSRLREYLGQYDHDASEDMWFDI</sequence>
<reference evidence="1 2" key="1">
    <citation type="submission" date="2020-08" db="EMBL/GenBank/DDBJ databases">
        <title>Genomic Encyclopedia of Type Strains, Phase IV (KMG-IV): sequencing the most valuable type-strain genomes for metagenomic binning, comparative biology and taxonomic classification.</title>
        <authorList>
            <person name="Goeker M."/>
        </authorList>
    </citation>
    <scope>NUCLEOTIDE SEQUENCE [LARGE SCALE GENOMIC DNA]</scope>
    <source>
        <strain evidence="1 2">DSM 11275</strain>
    </source>
</reference>
<name>A0A7W8C250_9BACT</name>
<evidence type="ECO:0000313" key="2">
    <source>
        <dbReference type="Proteomes" id="UP000539075"/>
    </source>
</evidence>
<comment type="caution">
    <text evidence="1">The sequence shown here is derived from an EMBL/GenBank/DDBJ whole genome shotgun (WGS) entry which is preliminary data.</text>
</comment>
<organism evidence="1 2">
    <name type="scientific">Desulfovibrio intestinalis</name>
    <dbReference type="NCBI Taxonomy" id="58621"/>
    <lineage>
        <taxon>Bacteria</taxon>
        <taxon>Pseudomonadati</taxon>
        <taxon>Thermodesulfobacteriota</taxon>
        <taxon>Desulfovibrionia</taxon>
        <taxon>Desulfovibrionales</taxon>
        <taxon>Desulfovibrionaceae</taxon>
        <taxon>Desulfovibrio</taxon>
    </lineage>
</organism>